<sequence>MRSEVSLLFSPCRPQYGSRMELRLYFLLFKTKRAERRRLLVCRVPTHFRNPWSLEFSELFKLCFLWLRVKRTRV</sequence>
<comment type="caution">
    <text evidence="1">The sequence shown here is derived from an EMBL/GenBank/DDBJ whole genome shotgun (WGS) entry which is preliminary data.</text>
</comment>
<keyword evidence="2" id="KW-1185">Reference proteome</keyword>
<protein>
    <submittedName>
        <fullName evidence="1">Uncharacterized protein</fullName>
    </submittedName>
</protein>
<reference evidence="1 2" key="1">
    <citation type="submission" date="2021-06" db="EMBL/GenBank/DDBJ databases">
        <authorList>
            <person name="Palmer J.M."/>
        </authorList>
    </citation>
    <scope>NUCLEOTIDE SEQUENCE [LARGE SCALE GENOMIC DNA]</scope>
    <source>
        <strain evidence="1 2">AS_MEX2019</strain>
        <tissue evidence="1">Muscle</tissue>
    </source>
</reference>
<dbReference type="EMBL" id="JAHRIP010078038">
    <property type="protein sequence ID" value="MEQ2312043.1"/>
    <property type="molecule type" value="Genomic_DNA"/>
</dbReference>
<organism evidence="1 2">
    <name type="scientific">Ameca splendens</name>
    <dbReference type="NCBI Taxonomy" id="208324"/>
    <lineage>
        <taxon>Eukaryota</taxon>
        <taxon>Metazoa</taxon>
        <taxon>Chordata</taxon>
        <taxon>Craniata</taxon>
        <taxon>Vertebrata</taxon>
        <taxon>Euteleostomi</taxon>
        <taxon>Actinopterygii</taxon>
        <taxon>Neopterygii</taxon>
        <taxon>Teleostei</taxon>
        <taxon>Neoteleostei</taxon>
        <taxon>Acanthomorphata</taxon>
        <taxon>Ovalentaria</taxon>
        <taxon>Atherinomorphae</taxon>
        <taxon>Cyprinodontiformes</taxon>
        <taxon>Goodeidae</taxon>
        <taxon>Ameca</taxon>
    </lineage>
</organism>
<proteinExistence type="predicted"/>
<gene>
    <name evidence="1" type="ORF">AMECASPLE_026915</name>
</gene>
<name>A0ABV1A0I3_9TELE</name>
<evidence type="ECO:0000313" key="1">
    <source>
        <dbReference type="EMBL" id="MEQ2312043.1"/>
    </source>
</evidence>
<dbReference type="Proteomes" id="UP001469553">
    <property type="component" value="Unassembled WGS sequence"/>
</dbReference>
<accession>A0ABV1A0I3</accession>
<evidence type="ECO:0000313" key="2">
    <source>
        <dbReference type="Proteomes" id="UP001469553"/>
    </source>
</evidence>